<sequence length="212" mass="22880">MATCPLCLFSNSPEAAVCARCGKFRFPAGPTESEFIGEGHTRLLASVHCEQDTDDESGRRTIRGPLTVTKSAVQSSMATVAATAVAGDSDAYSVVTIDTTPAPLAPAPPRLIVIRGEKVNAEYLILNGKNFMGRSADKPVDIDLTGQESSEQVWSSRQHAVIIFDRGMLLIEDLSSLNGTFVNRSRLHPGQQRMLQSNDVIQVGTVQFKVTM</sequence>
<accession>A0A5C1A4V3</accession>
<dbReference type="Pfam" id="PF00498">
    <property type="entry name" value="FHA"/>
    <property type="match status" value="1"/>
</dbReference>
<dbReference type="PROSITE" id="PS50006">
    <property type="entry name" value="FHA_DOMAIN"/>
    <property type="match status" value="1"/>
</dbReference>
<dbReference type="InterPro" id="IPR008984">
    <property type="entry name" value="SMAD_FHA_dom_sf"/>
</dbReference>
<gene>
    <name evidence="2" type="ORF">PX52LOC_00217</name>
</gene>
<dbReference type="KEGG" id="lrs:PX52LOC_00217"/>
<dbReference type="AlphaFoldDB" id="A0A5C1A4V3"/>
<keyword evidence="3" id="KW-1185">Reference proteome</keyword>
<dbReference type="EMBL" id="CP042425">
    <property type="protein sequence ID" value="QEL13363.1"/>
    <property type="molecule type" value="Genomic_DNA"/>
</dbReference>
<evidence type="ECO:0000313" key="2">
    <source>
        <dbReference type="EMBL" id="QEL13363.1"/>
    </source>
</evidence>
<feature type="domain" description="FHA" evidence="1">
    <location>
        <begin position="130"/>
        <end position="187"/>
    </location>
</feature>
<proteinExistence type="predicted"/>
<name>A0A5C1A4V3_9BACT</name>
<dbReference type="OrthoDB" id="9816434at2"/>
<reference evidence="3" key="1">
    <citation type="submission" date="2019-08" db="EMBL/GenBank/DDBJ databases">
        <title>Limnoglobus roseus gen. nov., sp. nov., a novel freshwater planctomycete with a giant genome from the family Gemmataceae.</title>
        <authorList>
            <person name="Kulichevskaya I.S."/>
            <person name="Naumoff D.G."/>
            <person name="Miroshnikov K."/>
            <person name="Ivanova A."/>
            <person name="Philippov D.A."/>
            <person name="Hakobyan A."/>
            <person name="Rijpstra I.C."/>
            <person name="Sinninghe Damste J.S."/>
            <person name="Liesack W."/>
            <person name="Dedysh S.N."/>
        </authorList>
    </citation>
    <scope>NUCLEOTIDE SEQUENCE [LARGE SCALE GENOMIC DNA]</scope>
    <source>
        <strain evidence="3">PX52</strain>
    </source>
</reference>
<evidence type="ECO:0000313" key="3">
    <source>
        <dbReference type="Proteomes" id="UP000324974"/>
    </source>
</evidence>
<dbReference type="CDD" id="cd00060">
    <property type="entry name" value="FHA"/>
    <property type="match status" value="1"/>
</dbReference>
<organism evidence="2 3">
    <name type="scientific">Limnoglobus roseus</name>
    <dbReference type="NCBI Taxonomy" id="2598579"/>
    <lineage>
        <taxon>Bacteria</taxon>
        <taxon>Pseudomonadati</taxon>
        <taxon>Planctomycetota</taxon>
        <taxon>Planctomycetia</taxon>
        <taxon>Gemmatales</taxon>
        <taxon>Gemmataceae</taxon>
        <taxon>Limnoglobus</taxon>
    </lineage>
</organism>
<protein>
    <submittedName>
        <fullName evidence="2">Zinc-ribbon domain-containing protein</fullName>
    </submittedName>
</protein>
<dbReference type="Gene3D" id="2.60.200.20">
    <property type="match status" value="1"/>
</dbReference>
<evidence type="ECO:0000259" key="1">
    <source>
        <dbReference type="PROSITE" id="PS50006"/>
    </source>
</evidence>
<dbReference type="InterPro" id="IPR000253">
    <property type="entry name" value="FHA_dom"/>
</dbReference>
<dbReference type="Proteomes" id="UP000324974">
    <property type="component" value="Chromosome"/>
</dbReference>
<dbReference type="SUPFAM" id="SSF49879">
    <property type="entry name" value="SMAD/FHA domain"/>
    <property type="match status" value="1"/>
</dbReference>
<dbReference type="RefSeq" id="WP_149108341.1">
    <property type="nucleotide sequence ID" value="NZ_CP042425.1"/>
</dbReference>
<dbReference type="SMART" id="SM00240">
    <property type="entry name" value="FHA"/>
    <property type="match status" value="1"/>
</dbReference>